<dbReference type="PROSITE" id="PS51159">
    <property type="entry name" value="CBM21"/>
    <property type="match status" value="1"/>
</dbReference>
<evidence type="ECO:0000259" key="1">
    <source>
        <dbReference type="PROSITE" id="PS51159"/>
    </source>
</evidence>
<protein>
    <submittedName>
        <fullName evidence="5">CBM21 domain-containing protein</fullName>
    </submittedName>
</protein>
<proteinExistence type="predicted"/>
<dbReference type="STRING" id="318479.A0A0N4UF94"/>
<dbReference type="Proteomes" id="UP000274756">
    <property type="component" value="Unassembled WGS sequence"/>
</dbReference>
<dbReference type="Proteomes" id="UP000038040">
    <property type="component" value="Unplaced"/>
</dbReference>
<sequence length="233" mass="26957">MDEIPFCITFETSFDPFKSVFGSVIATKNRLFNNKKNGKILLRSKSERSSPTRKSSYVKKIVRFSDLEQAEYVSAQTSARENICNDGNPASEALCKFFWLPNENELRWLTSERYVHLESVRWFGRAITGVVRVKNVAYEKKVEIKYTYDDWKTFQSTYGAYSGSPLSSQDQFSFCIFLPYLLFDLQVFFCIRYEAAGAVHWDSNGGANYKLYCKPIAPSNRNPFFDTDCSIFF</sequence>
<accession>A0A0N4UF94</accession>
<reference evidence="5" key="1">
    <citation type="submission" date="2017-02" db="UniProtKB">
        <authorList>
            <consortium name="WormBaseParasite"/>
        </authorList>
    </citation>
    <scope>IDENTIFICATION</scope>
</reference>
<dbReference type="PANTHER" id="PTHR12307:SF36">
    <property type="entry name" value="GLYCOGEN-BINDING SUBUNIT 76A"/>
    <property type="match status" value="1"/>
</dbReference>
<dbReference type="AlphaFoldDB" id="A0A0N4UF94"/>
<organism evidence="3 5">
    <name type="scientific">Dracunculus medinensis</name>
    <name type="common">Guinea worm</name>
    <dbReference type="NCBI Taxonomy" id="318479"/>
    <lineage>
        <taxon>Eukaryota</taxon>
        <taxon>Metazoa</taxon>
        <taxon>Ecdysozoa</taxon>
        <taxon>Nematoda</taxon>
        <taxon>Chromadorea</taxon>
        <taxon>Rhabditida</taxon>
        <taxon>Spirurina</taxon>
        <taxon>Dracunculoidea</taxon>
        <taxon>Dracunculidae</taxon>
        <taxon>Dracunculus</taxon>
    </lineage>
</organism>
<gene>
    <name evidence="2" type="ORF">DME_LOCUS1032</name>
</gene>
<reference evidence="2 4" key="2">
    <citation type="submission" date="2018-11" db="EMBL/GenBank/DDBJ databases">
        <authorList>
            <consortium name="Pathogen Informatics"/>
        </authorList>
    </citation>
    <scope>NUCLEOTIDE SEQUENCE [LARGE SCALE GENOMIC DNA]</scope>
</reference>
<dbReference type="GO" id="GO:2001069">
    <property type="term" value="F:glycogen binding"/>
    <property type="evidence" value="ECO:0007669"/>
    <property type="project" value="TreeGrafter"/>
</dbReference>
<dbReference type="InterPro" id="IPR050782">
    <property type="entry name" value="PP1_regulatory_subunit_3"/>
</dbReference>
<dbReference type="EMBL" id="UYYG01000012">
    <property type="protein sequence ID" value="VDN51059.1"/>
    <property type="molecule type" value="Genomic_DNA"/>
</dbReference>
<dbReference type="Gene3D" id="2.60.40.2440">
    <property type="entry name" value="Carbohydrate binding type-21 domain"/>
    <property type="match status" value="1"/>
</dbReference>
<dbReference type="InterPro" id="IPR038175">
    <property type="entry name" value="CBM21_dom_sf"/>
</dbReference>
<evidence type="ECO:0000313" key="5">
    <source>
        <dbReference type="WBParaSite" id="DME_0000609301-mRNA-1"/>
    </source>
</evidence>
<feature type="domain" description="CBM21" evidence="1">
    <location>
        <begin position="107"/>
        <end position="212"/>
    </location>
</feature>
<dbReference type="WBParaSite" id="DME_0000609301-mRNA-1">
    <property type="protein sequence ID" value="DME_0000609301-mRNA-1"/>
    <property type="gene ID" value="DME_0000609301"/>
</dbReference>
<dbReference type="Pfam" id="PF03370">
    <property type="entry name" value="CBM_21"/>
    <property type="match status" value="1"/>
</dbReference>
<evidence type="ECO:0000313" key="4">
    <source>
        <dbReference type="Proteomes" id="UP000274756"/>
    </source>
</evidence>
<dbReference type="GO" id="GO:0008157">
    <property type="term" value="F:protein phosphatase 1 binding"/>
    <property type="evidence" value="ECO:0007669"/>
    <property type="project" value="TreeGrafter"/>
</dbReference>
<dbReference type="InterPro" id="IPR005036">
    <property type="entry name" value="CBM21_dom"/>
</dbReference>
<evidence type="ECO:0000313" key="3">
    <source>
        <dbReference type="Proteomes" id="UP000038040"/>
    </source>
</evidence>
<evidence type="ECO:0000313" key="2">
    <source>
        <dbReference type="EMBL" id="VDN51059.1"/>
    </source>
</evidence>
<dbReference type="GO" id="GO:0005979">
    <property type="term" value="P:regulation of glycogen biosynthetic process"/>
    <property type="evidence" value="ECO:0007669"/>
    <property type="project" value="TreeGrafter"/>
</dbReference>
<dbReference type="OrthoDB" id="1881at2759"/>
<dbReference type="PANTHER" id="PTHR12307">
    <property type="entry name" value="PROTEIN PHOSPHATASE 1 REGULATORY SUBUNIT"/>
    <property type="match status" value="1"/>
</dbReference>
<keyword evidence="4" id="KW-1185">Reference proteome</keyword>
<name>A0A0N4UF94_DRAME</name>
<dbReference type="GO" id="GO:0000164">
    <property type="term" value="C:protein phosphatase type 1 complex"/>
    <property type="evidence" value="ECO:0007669"/>
    <property type="project" value="TreeGrafter"/>
</dbReference>